<protein>
    <submittedName>
        <fullName evidence="3">Group-specific protein</fullName>
    </submittedName>
</protein>
<dbReference type="Proteomes" id="UP000280834">
    <property type="component" value="Unassembled WGS sequence"/>
</dbReference>
<dbReference type="WBParaSite" id="BTMF_0000197001-mRNA-1">
    <property type="protein sequence ID" value="BTMF_0000197001-mRNA-1"/>
    <property type="gene ID" value="BTMF_0000197001"/>
</dbReference>
<accession>A0A0R3Q6L6</accession>
<gene>
    <name evidence="1" type="ORF">BTMF_LOCUS1298</name>
</gene>
<dbReference type="STRING" id="42155.A0A0R3Q6L6"/>
<keyword evidence="2" id="KW-1185">Reference proteome</keyword>
<proteinExistence type="predicted"/>
<evidence type="ECO:0000313" key="3">
    <source>
        <dbReference type="WBParaSite" id="BTMF_0000197001-mRNA-1"/>
    </source>
</evidence>
<evidence type="ECO:0000313" key="2">
    <source>
        <dbReference type="Proteomes" id="UP000280834"/>
    </source>
</evidence>
<dbReference type="EMBL" id="UZAG01000919">
    <property type="protein sequence ID" value="VDO09915.1"/>
    <property type="molecule type" value="Genomic_DNA"/>
</dbReference>
<reference evidence="1 2" key="2">
    <citation type="submission" date="2018-11" db="EMBL/GenBank/DDBJ databases">
        <authorList>
            <consortium name="Pathogen Informatics"/>
        </authorList>
    </citation>
    <scope>NUCLEOTIDE SEQUENCE [LARGE SCALE GENOMIC DNA]</scope>
</reference>
<name>A0A0R3Q6L6_9BILA</name>
<reference evidence="3" key="1">
    <citation type="submission" date="2017-02" db="UniProtKB">
        <authorList>
            <consortium name="WormBaseParasite"/>
        </authorList>
    </citation>
    <scope>IDENTIFICATION</scope>
</reference>
<organism evidence="3">
    <name type="scientific">Brugia timori</name>
    <dbReference type="NCBI Taxonomy" id="42155"/>
    <lineage>
        <taxon>Eukaryota</taxon>
        <taxon>Metazoa</taxon>
        <taxon>Ecdysozoa</taxon>
        <taxon>Nematoda</taxon>
        <taxon>Chromadorea</taxon>
        <taxon>Rhabditida</taxon>
        <taxon>Spirurina</taxon>
        <taxon>Spiruromorpha</taxon>
        <taxon>Filarioidea</taxon>
        <taxon>Onchocercidae</taxon>
        <taxon>Brugia</taxon>
    </lineage>
</organism>
<evidence type="ECO:0000313" key="1">
    <source>
        <dbReference type="EMBL" id="VDO09915.1"/>
    </source>
</evidence>
<sequence length="64" mass="7707">MKYPSISLSWKHEETLQLFELMETEDDWLVRIKKLVENFGDERPAVGKEEERYTIIDMISFIDI</sequence>
<dbReference type="AlphaFoldDB" id="A0A0R3Q6L6"/>